<dbReference type="SUPFAM" id="SSF55486">
    <property type="entry name" value="Metalloproteases ('zincins'), catalytic domain"/>
    <property type="match status" value="1"/>
</dbReference>
<gene>
    <name evidence="2" type="ORF">J3495_07700</name>
</gene>
<evidence type="ECO:0000313" key="2">
    <source>
        <dbReference type="EMBL" id="MBP4137973.1"/>
    </source>
</evidence>
<evidence type="ECO:0000313" key="3">
    <source>
        <dbReference type="Proteomes" id="UP000675047"/>
    </source>
</evidence>
<dbReference type="Proteomes" id="UP000675047">
    <property type="component" value="Unassembled WGS sequence"/>
</dbReference>
<dbReference type="InterPro" id="IPR036116">
    <property type="entry name" value="FN3_sf"/>
</dbReference>
<dbReference type="RefSeq" id="WP_210665977.1">
    <property type="nucleotide sequence ID" value="NZ_JAGFBV010000009.1"/>
</dbReference>
<dbReference type="SMART" id="SM00060">
    <property type="entry name" value="FN3"/>
    <property type="match status" value="2"/>
</dbReference>
<reference evidence="2 3" key="1">
    <citation type="submission" date="2021-03" db="EMBL/GenBank/DDBJ databases">
        <title>Flavobacterium Flabelliformis Sp. Nov. And Flavobacterium Geliluteum Sp. Nov., Two Novel Multidrug Resistant Psychrophilic Species Isolated From Antarctica.</title>
        <authorList>
            <person name="Kralova S."/>
            <person name="Busse H.J."/>
            <person name="Bezdicek M."/>
            <person name="Nykrynova M."/>
            <person name="Kroupova E."/>
            <person name="Krsek D."/>
            <person name="Sedlacek I."/>
        </authorList>
    </citation>
    <scope>NUCLEOTIDE SEQUENCE [LARGE SCALE GENOMIC DNA]</scope>
    <source>
        <strain evidence="2 3">P7388</strain>
    </source>
</reference>
<accession>A0A940X5I8</accession>
<comment type="caution">
    <text evidence="2">The sequence shown here is derived from an EMBL/GenBank/DDBJ whole genome shotgun (WGS) entry which is preliminary data.</text>
</comment>
<dbReference type="InterPro" id="IPR013783">
    <property type="entry name" value="Ig-like_fold"/>
</dbReference>
<feature type="domain" description="Fibronectin type-III" evidence="1">
    <location>
        <begin position="296"/>
        <end position="383"/>
    </location>
</feature>
<evidence type="ECO:0000259" key="1">
    <source>
        <dbReference type="PROSITE" id="PS50853"/>
    </source>
</evidence>
<dbReference type="EMBL" id="JAGFBV010000009">
    <property type="protein sequence ID" value="MBP4137973.1"/>
    <property type="molecule type" value="Genomic_DNA"/>
</dbReference>
<dbReference type="SUPFAM" id="SSF49265">
    <property type="entry name" value="Fibronectin type III"/>
    <property type="match status" value="1"/>
</dbReference>
<dbReference type="GO" id="GO:0008237">
    <property type="term" value="F:metallopeptidase activity"/>
    <property type="evidence" value="ECO:0007669"/>
    <property type="project" value="InterPro"/>
</dbReference>
<organism evidence="2 3">
    <name type="scientific">Flavobacterium geliluteum</name>
    <dbReference type="NCBI Taxonomy" id="2816120"/>
    <lineage>
        <taxon>Bacteria</taxon>
        <taxon>Pseudomonadati</taxon>
        <taxon>Bacteroidota</taxon>
        <taxon>Flavobacteriia</taxon>
        <taxon>Flavobacteriales</taxon>
        <taxon>Flavobacteriaceae</taxon>
        <taxon>Flavobacterium</taxon>
    </lineage>
</organism>
<sequence length="1994" mass="221288">MDKPQVPKMLKKLHLLVFIVCSFIGWSGHAQTFPVTISTQITQPSPIYLSNYADATTINSPIKIQVALNDLTISNRQVRLKFYFQGNSISFATNDFVVGARPLYLEGGFPLQLTNVDLAPYFEFQNILGLNPNQYAQPLPEGIYNFSVEVYDFATNKKLSKKTSVTTIIFQNEPPFLNLPLNNASIMQSNIQNIVFSWTPRSINVSNVEYEFSLVEIWDNYTPVQNAFAYSPPLYTTTTRNTTLQYGINQPQLIPGKKYAWRIKAKAILGAEEIGVFKNNGYSEIFSFNYEVSCTAPLSITTTGVSENQAKVTWSGNIDNYDYQVNYREKNANSEWYKIVTPRESATISNLKPNATYEYTVGASCDVGKYIHSTIHEFTTLAQDEIAFAGCGIKPDPKDLANKNPLPQLFPNDVVTAGDFPIVVLKATGNNGNFTGEGYVTLPFLEKFRKLIDAADALGGEKINIGQFSRIRITFNNIGVNTDFKLISGEIVASYDPDWKGMADLDGVVNDAFGDAGNVVNHQYDLSIKSVVKNPDGSITVTSSTGVTSVIEKTVNDIVITDKDGKQFAVPANALAGDIKQTGQLAPGGIPTSKNTNGMGSGGDVAEISSADVNVVFSKGDGKYAFDTAPATENGSLTKTYQTIPKKGGGTYKVNYKAISDNPSTDVVVATVDFKNGKTKKDLVFKTQNGTAIDSTQIAWKDNVATLTLKKTLDFAKETIIAAVKPATPKDPKETAGKYDIAGTIDLWHLTNKKVNVTLVSVNKATIPSNAQKQLNEIYEPAGVTFNVKTIDVTLDNIWGESIQTSESGLLATYTDEQQQITANLKQKLGADYKKDTYYIIYTDAPSDKSNILGFMPLKRQYGFIFNKNNIVRTLAHELGHGVFGLQHPFTEYNTSTTTNLLMDYGTGVELSHNDWQVLHAPGLQLYPFIQGDSDGEYKTWSKLIGTIVETIPGYENQTKSFVSLTGETISLPKDSRDFGFLNGYLVGFTIGEERWCAFVTKPDDKIFKGYYKDAIEGVNGYDFTGKVPYSMKSESNQVFFAQKGNSDCSSYTIYSGILKNSTITDGGINKENIHASKNINQLAGLIEIKLIATINDKINCLKGRAQEFYKFVLEHYQSNNITITETEKDELADYILAYKNVFINKLDGDANSIPFKQIINFREMLKYGHKDLIAKLKGVSEWNINEVTLVINLEDYERIKDEYLLYKYINEELDTDCTIADNLRQKIQKDGDEIKLDFELLAALGKDTYELISGNEAIELLSCLLKNLKIPESYYNPNRIDNVQNKVFDYLFEKAGVSPQSLAALIPKDLYNYPNACGCGIWNSIVDLALGITTLADGLTTNPVDINKFLNETFNGISEKNAFSKIGTDLWTTLKEHHGYVDGYGLDGYQTTYATCYDVVFVLSFYVGAGEINALSKAGELSDVAKIIANVIKSAPSKTVATITALKNVIPAMAKFGNKITRNIVLGIIEKVPDDILKVLPDGAKIRIINAQLNKNILEFSKEGLKIIAPIGSGSNQINNILYESNEVITDMISGKTGILKIGKDDAGNIVAWIFSSNTETGILTRIENLGYKNLADEITKLAPDLKSKFLSDFEVATSTVFKSLNDDLELFEVWKKWNDKGIKSIEDLSAFKKVWKQKVRNVTFEEFYTKTASQIKSANGNKFAPEIYEAWTKGKGHENDLKTVYRKFGLDPAKEYPPCEGVWGVDKRKAPSIDEILDRFQTREGLGGGYAGVVPANSSYTISSRALMENYSVLVEEGKEYYYYKFKMKSVPSDLLFEYGEAIPWFDELGGATQVKTSNSFQNLSKEIEILETWKMKNGVWNKVINFTEFDLPATMEHVKFRDLEVPRKNGIGGCHDAIEFSKIRQVSEAGYTVPLDKALDEVPEIIVTNITNSTTPGIKTVEYKIPAIDAKLKTTGLLKGDGAKNFKKAIYDPAIWSDDKLEKALKEVLEDAINKNDGQLPSGNPSEGFTSEGYKIMFTSKNEKITSFWFD</sequence>
<keyword evidence="3" id="KW-1185">Reference proteome</keyword>
<name>A0A940X5I8_9FLAO</name>
<dbReference type="InterPro" id="IPR024079">
    <property type="entry name" value="MetalloPept_cat_dom_sf"/>
</dbReference>
<protein>
    <submittedName>
        <fullName evidence="2">Fibronectin type III domain-containing protein</fullName>
    </submittedName>
</protein>
<dbReference type="Gene3D" id="2.60.40.10">
    <property type="entry name" value="Immunoglobulins"/>
    <property type="match status" value="1"/>
</dbReference>
<proteinExistence type="predicted"/>
<dbReference type="InterPro" id="IPR003961">
    <property type="entry name" value="FN3_dom"/>
</dbReference>
<dbReference type="CDD" id="cd00063">
    <property type="entry name" value="FN3"/>
    <property type="match status" value="1"/>
</dbReference>
<dbReference type="Pfam" id="PF00041">
    <property type="entry name" value="fn3"/>
    <property type="match status" value="1"/>
</dbReference>
<dbReference type="Gene3D" id="3.40.390.10">
    <property type="entry name" value="Collagenase (Catalytic Domain)"/>
    <property type="match status" value="1"/>
</dbReference>
<dbReference type="PROSITE" id="PS50853">
    <property type="entry name" value="FN3"/>
    <property type="match status" value="1"/>
</dbReference>